<dbReference type="PANTHER" id="PTHR24060">
    <property type="entry name" value="METABOTROPIC GLUTAMATE RECEPTOR"/>
    <property type="match status" value="1"/>
</dbReference>
<dbReference type="Pfam" id="PF01094">
    <property type="entry name" value="ANF_receptor"/>
    <property type="match status" value="5"/>
</dbReference>
<dbReference type="InterPro" id="IPR017978">
    <property type="entry name" value="GPCR_3_C"/>
</dbReference>
<feature type="transmembrane region" description="Helical" evidence="7">
    <location>
        <begin position="2528"/>
        <end position="2548"/>
    </location>
</feature>
<dbReference type="EnsemblMetazoa" id="CapteT209901">
    <property type="protein sequence ID" value="CapteP209901"/>
    <property type="gene ID" value="CapteG209901"/>
</dbReference>
<reference evidence="12" key="3">
    <citation type="submission" date="2015-06" db="UniProtKB">
        <authorList>
            <consortium name="EnsemblMetazoa"/>
        </authorList>
    </citation>
    <scope>IDENTIFICATION</scope>
</reference>
<evidence type="ECO:0000259" key="9">
    <source>
        <dbReference type="Pfam" id="PF00003"/>
    </source>
</evidence>
<evidence type="ECO:0000256" key="2">
    <source>
        <dbReference type="ARBA" id="ARBA00022692"/>
    </source>
</evidence>
<organism evidence="11">
    <name type="scientific">Capitella teleta</name>
    <name type="common">Polychaete worm</name>
    <dbReference type="NCBI Taxonomy" id="283909"/>
    <lineage>
        <taxon>Eukaryota</taxon>
        <taxon>Metazoa</taxon>
        <taxon>Spiralia</taxon>
        <taxon>Lophotrochozoa</taxon>
        <taxon>Annelida</taxon>
        <taxon>Polychaeta</taxon>
        <taxon>Sedentaria</taxon>
        <taxon>Scolecida</taxon>
        <taxon>Capitellidae</taxon>
        <taxon>Capitella</taxon>
    </lineage>
</organism>
<dbReference type="EMBL" id="AMQN01006920">
    <property type="status" value="NOT_ANNOTATED_CDS"/>
    <property type="molecule type" value="Genomic_DNA"/>
</dbReference>
<reference evidence="11 13" key="2">
    <citation type="journal article" date="2013" name="Nature">
        <title>Insights into bilaterian evolution from three spiralian genomes.</title>
        <authorList>
            <person name="Simakov O."/>
            <person name="Marletaz F."/>
            <person name="Cho S.J."/>
            <person name="Edsinger-Gonzales E."/>
            <person name="Havlak P."/>
            <person name="Hellsten U."/>
            <person name="Kuo D.H."/>
            <person name="Larsson T."/>
            <person name="Lv J."/>
            <person name="Arendt D."/>
            <person name="Savage R."/>
            <person name="Osoegawa K."/>
            <person name="de Jong P."/>
            <person name="Grimwood J."/>
            <person name="Chapman J.A."/>
            <person name="Shapiro H."/>
            <person name="Aerts A."/>
            <person name="Otillar R.P."/>
            <person name="Terry A.Y."/>
            <person name="Boore J.L."/>
            <person name="Grigoriev I.V."/>
            <person name="Lindberg D.R."/>
            <person name="Seaver E.C."/>
            <person name="Weisblat D.A."/>
            <person name="Putnam N.H."/>
            <person name="Rokhsar D.S."/>
        </authorList>
    </citation>
    <scope>NUCLEOTIDE SEQUENCE</scope>
    <source>
        <strain evidence="11 13">I ESC-2004</strain>
    </source>
</reference>
<keyword evidence="5" id="KW-0675">Receptor</keyword>
<dbReference type="InterPro" id="IPR000337">
    <property type="entry name" value="GPCR_3"/>
</dbReference>
<dbReference type="PRINTS" id="PR00248">
    <property type="entry name" value="GPCRMGR"/>
</dbReference>
<name>R7UVD7_CAPTE</name>
<dbReference type="HOGENOM" id="CLU_227403_0_0_1"/>
<evidence type="ECO:0000256" key="7">
    <source>
        <dbReference type="SAM" id="Phobius"/>
    </source>
</evidence>
<protein>
    <recommendedName>
        <fullName evidence="14">G-protein coupled receptors family 3 profile domain-containing protein</fullName>
    </recommendedName>
</protein>
<evidence type="ECO:0000313" key="11">
    <source>
        <dbReference type="EMBL" id="ELU07927.1"/>
    </source>
</evidence>
<evidence type="ECO:0008006" key="14">
    <source>
        <dbReference type="Google" id="ProtNLM"/>
    </source>
</evidence>
<keyword evidence="13" id="KW-1185">Reference proteome</keyword>
<dbReference type="CDD" id="cd06350">
    <property type="entry name" value="PBP1_GPCR_family_C-like"/>
    <property type="match status" value="1"/>
</dbReference>
<evidence type="ECO:0000256" key="8">
    <source>
        <dbReference type="SAM" id="SignalP"/>
    </source>
</evidence>
<dbReference type="Proteomes" id="UP000014760">
    <property type="component" value="Unassembled WGS sequence"/>
</dbReference>
<feature type="domain" description="Receptor ligand binding region" evidence="10">
    <location>
        <begin position="1455"/>
        <end position="1845"/>
    </location>
</feature>
<dbReference type="InterPro" id="IPR001828">
    <property type="entry name" value="ANF_lig-bd_rcpt"/>
</dbReference>
<dbReference type="GO" id="GO:0004930">
    <property type="term" value="F:G protein-coupled receptor activity"/>
    <property type="evidence" value="ECO:0007669"/>
    <property type="project" value="InterPro"/>
</dbReference>
<dbReference type="SUPFAM" id="SSF53822">
    <property type="entry name" value="Periplasmic binding protein-like I"/>
    <property type="match status" value="5"/>
</dbReference>
<feature type="signal peptide" evidence="8">
    <location>
        <begin position="1"/>
        <end position="22"/>
    </location>
</feature>
<feature type="chain" id="PRO_5008788431" description="G-protein coupled receptors family 3 profile domain-containing protein" evidence="8">
    <location>
        <begin position="23"/>
        <end position="2687"/>
    </location>
</feature>
<proteinExistence type="predicted"/>
<reference evidence="13" key="1">
    <citation type="submission" date="2012-12" db="EMBL/GenBank/DDBJ databases">
        <authorList>
            <person name="Hellsten U."/>
            <person name="Grimwood J."/>
            <person name="Chapman J.A."/>
            <person name="Shapiro H."/>
            <person name="Aerts A."/>
            <person name="Otillar R.P."/>
            <person name="Terry A.Y."/>
            <person name="Boore J.L."/>
            <person name="Simakov O."/>
            <person name="Marletaz F."/>
            <person name="Cho S.-J."/>
            <person name="Edsinger-Gonzales E."/>
            <person name="Havlak P."/>
            <person name="Kuo D.-H."/>
            <person name="Larsson T."/>
            <person name="Lv J."/>
            <person name="Arendt D."/>
            <person name="Savage R."/>
            <person name="Osoegawa K."/>
            <person name="de Jong P."/>
            <person name="Lindberg D.R."/>
            <person name="Seaver E.C."/>
            <person name="Weisblat D.A."/>
            <person name="Putnam N.H."/>
            <person name="Grigoriev I.V."/>
            <person name="Rokhsar D.S."/>
        </authorList>
    </citation>
    <scope>NUCLEOTIDE SEQUENCE</scope>
    <source>
        <strain evidence="13">I ESC-2004</strain>
    </source>
</reference>
<dbReference type="GO" id="GO:0016020">
    <property type="term" value="C:membrane"/>
    <property type="evidence" value="ECO:0007669"/>
    <property type="project" value="UniProtKB-SubCell"/>
</dbReference>
<accession>R7UVD7</accession>
<dbReference type="InterPro" id="IPR050726">
    <property type="entry name" value="mGluR"/>
</dbReference>
<feature type="transmembrane region" description="Helical" evidence="7">
    <location>
        <begin position="2560"/>
        <end position="2579"/>
    </location>
</feature>
<feature type="domain" description="G-protein coupled receptors family 3 profile" evidence="9">
    <location>
        <begin position="2418"/>
        <end position="2577"/>
    </location>
</feature>
<feature type="domain" description="Receptor ligand binding region" evidence="10">
    <location>
        <begin position="1939"/>
        <end position="2185"/>
    </location>
</feature>
<evidence type="ECO:0000313" key="13">
    <source>
        <dbReference type="Proteomes" id="UP000014760"/>
    </source>
</evidence>
<evidence type="ECO:0000256" key="1">
    <source>
        <dbReference type="ARBA" id="ARBA00004141"/>
    </source>
</evidence>
<feature type="domain" description="Receptor ligand binding region" evidence="10">
    <location>
        <begin position="66"/>
        <end position="414"/>
    </location>
</feature>
<dbReference type="InterPro" id="IPR028082">
    <property type="entry name" value="Peripla_BP_I"/>
</dbReference>
<feature type="domain" description="Receptor ligand binding region" evidence="10">
    <location>
        <begin position="559"/>
        <end position="926"/>
    </location>
</feature>
<evidence type="ECO:0000256" key="6">
    <source>
        <dbReference type="ARBA" id="ARBA00023180"/>
    </source>
</evidence>
<dbReference type="Gene3D" id="3.40.50.2300">
    <property type="match status" value="10"/>
</dbReference>
<keyword evidence="4 7" id="KW-0472">Membrane</keyword>
<dbReference type="Pfam" id="PF00003">
    <property type="entry name" value="7tm_3"/>
    <property type="match status" value="1"/>
</dbReference>
<dbReference type="EMBL" id="KB299519">
    <property type="protein sequence ID" value="ELU07927.1"/>
    <property type="molecule type" value="Genomic_DNA"/>
</dbReference>
<sequence>MTGFFYTVIFLVSLTTVSCSLAETRCISRNPIVQEDADAFIGVILSLREHSDSERPCASMYGYPTTGLKIVDSCQSKEFGASALLDWYPKLMESGGLCQPSKTHLFLGVIGESQSNTTAAVADFLSQFHITQISYESTATYLRNLTSYPYLLKTIPSSQRQINVAIDLLLELSWNQFIIVYDNIEESFHQFNLLSDLIDNEELCTVATVKLDPPQQGLQYYYQHLISRVLASETKAVVYIGQKSNYLDFIKEMSTNGETGTLQWLVLTIDEPLQVDDLNENTHYRGILTIQHLPRLLPEFENHWVKIDPNDPPWYDMWFKEWYMLRHKCKLKNISTAPFNDYDDCPELDEATRREEYHPSIKTEGSVLALYTYARALRDAHKALCGGTPGLCNALFDLTPKQFFTDYIKNNGFTFEYQERIPSLASSNLSPFFRPKSVEFDATQEIEETTYKVINFNNKSGNFQLSEVGIYMDDYLSVSWIDIEFYDLNRTKVLKSPPTYSCHDGQCMECQEMTAFDWRTPEIYYTPGDILIAGVFSLHEKYTFSCGKFIDQEAQLIAAYQYGLQSANQMAIFNNGLKLGGVVIDDCSNSLYAAATLASLLSGDKREEFPGADFILGGVAGDFRGLIPKLVSEGVDLSVIGYEADGLLISENYHYNYSAISVPSVVHEVQALAILLKRLGWTYIQFIFTEDDTMLKTVKDILADHEICIAKAYIIKPSTSYADLCTQMMRVPGANVIALFGNKDHYKKLISAVAGLYPAFEDFVMITGPGIGRSLDLVQKFGGTVNRDISLSYRTTNIPGYIEFIRSINPFTVVKENEWFREWYQEAFYCFLDADHPGPYTQKCFGYPITSATNFRSNDYVISILNSVLSLAQGIHKTLVDICGADYDYVCSESLISEEYKTLLIQNIMSTKFTDESGNQFEFSNKEAPRIIDAHLLDGGSFYEVGSYSSKSGVLAFNEENLERISRKISSECPTVNCLECTYMFYGDDEHLLLPGDFNIGGLFNLHIDGFNPYSCGTATRADNIQAIEAFISAIQDVNNGTAPVSLQDVQLGAVIFDSCSSPPRASRLLGSFYTEDVRIEPHTRDHTLAWVTSASEITFDVARLLADLHIPQIGVYSDSYKLYQNSQTEDVFYTISNSQEMARALANFLNAMKWKYVSIVYSANEWCLSFLDAIQSLFTERNICIMDLFSIAATPAYSSDVVIGFVETDDLDVLIGSVSTRQLIVVAATDTPLGETQLPPGSIILTYPPEEMYSTLHSELVKTWLPNLYQNCNEDHNDDCTNVMSEDNNIVYSIANAVYAVANALHLVLEENCGQAYSGICADLQQPQIPGLIQNKLPLVTFNETNGGIFKIDDNYFHQGYVFILTKSDGSFETIAEYRELTLEFLTTDLDNLYHKVTSDCSVPCMQCQYLSQNGGDITFQSGDIVIGGIFDVHETGDGPFTCGNIKLHQGVQLLEAFIYALETVNKHIGMFSDLLNGVELGFLALDACENSLRAANLVTNIHNGITDLDEISSDRIGVYIGAFDSETTMKTGEILNSISVPQITYGPSSSDLDQYPMFLRTVPGDNQQAKAIVAFLLQYDLSYIQVVFSNYDSHIHTSISFLDLAERSGVCVSQTVNAGEENQALTGNLVEALIEKLQKKSSAKVIVAFMESSSIRPLLERIRASDNFKFIGSTSWSNDVAIIEGLVQFSNDIVTFGVETSDVPGFDSYLTSLDPLKDQHQWFAAYYEEICQCSLQYRPSSRFKKPCSVTLGGIVRDCPYQQDPYILYTVNAVFSAALGIDKAIRKICGENYDGLCEDFISNDHWRQMVYDGIQETEFIDATNQVFRYSDQGESTRGFHIYSVERIGETTAAYGNVGSYNETQNLKINTRFSLNWESSCKKTGSCMECPELKSHQKFYAQLSTDNLNLLGLFKIHSMANENSFSCGMLDIDAGFQNALAFFYAINLANSKSTTVQIGGALIDTCGHSEIATRDVLSLVTEQGIRLETKTLSLGSTFAVLVDSTDTNEGADILREESVTVIDVGANADNANDYSLDMMPIVVASGAAIAALTEEMSWDYVSLVYSVEQIHTEAAKQFLTRVRRASSVCIAVSMGMKPDLTHSDAQDIVEKLVAKKGARIVVVFGNRDQLVLLSSASEIVDTNFAFIFGNPFEYLGGTFDVAPGSIVLSLRRPTIEGFRDYLESLTVANHGSIPDRWFEEFWQRLFHCQLQNATIRLTEYSTICSRTDRIIRDDISIGHSAMYTIIATQLSITGLVNIPECQSSSAVGNCLSLTASKRNSIFRRIKEAQWIESSPPEEDFIFRFNEEGEGEIEIQFLNVVLDGEAQVDVKQIGSFYGGRLSLQRNAYRAIDSKGRATTIVVSQCIIGTNCACVNDTGFLKQPDDTAASVSSGEEDRKQFRETLGNFDGNSKWNFVRSLLVKVVFFWRSDIYQKNFFDPSSDKALHPVTLLFIVIALVAVQAAFGAEWLSLDASKTVIWKDTRRCAPLNSHHEELILSCLYPMLLLFLTAVFSGINWENDENNYECRSILISMGSNVGVWIAWPVLAVVQDLEHRDPIITIANLCCGLSVLFGVFGRKLYMLHLYKADDEAEGPGLRMQDKFCWLSGYLNKVKGQTPPNLSISLCVGIAYIPIVAYNRRSAFNIFGYVRLFPKFQNGIQVRRTNPSHHLGSVDRDLLGCLSHWTDPST</sequence>
<dbReference type="OrthoDB" id="425344at2759"/>
<keyword evidence="8" id="KW-0732">Signal</keyword>
<comment type="subcellular location">
    <subcellularLocation>
        <location evidence="1">Membrane</location>
        <topology evidence="1">Multi-pass membrane protein</topology>
    </subcellularLocation>
</comment>
<evidence type="ECO:0000256" key="4">
    <source>
        <dbReference type="ARBA" id="ARBA00023136"/>
    </source>
</evidence>
<keyword evidence="2 7" id="KW-0812">Transmembrane</keyword>
<evidence type="ECO:0000256" key="3">
    <source>
        <dbReference type="ARBA" id="ARBA00022989"/>
    </source>
</evidence>
<keyword evidence="6" id="KW-0325">Glycoprotein</keyword>
<feature type="transmembrane region" description="Helical" evidence="7">
    <location>
        <begin position="2494"/>
        <end position="2516"/>
    </location>
</feature>
<gene>
    <name evidence="11" type="ORF">CAPTEDRAFT_209901</name>
</gene>
<dbReference type="STRING" id="283909.R7UVD7"/>
<evidence type="ECO:0000256" key="5">
    <source>
        <dbReference type="ARBA" id="ARBA00023170"/>
    </source>
</evidence>
<keyword evidence="3 7" id="KW-1133">Transmembrane helix</keyword>
<evidence type="ECO:0000259" key="10">
    <source>
        <dbReference type="Pfam" id="PF01094"/>
    </source>
</evidence>
<feature type="domain" description="Receptor ligand binding region" evidence="10">
    <location>
        <begin position="1029"/>
        <end position="1356"/>
    </location>
</feature>
<evidence type="ECO:0000313" key="12">
    <source>
        <dbReference type="EnsemblMetazoa" id="CapteP209901"/>
    </source>
</evidence>
<dbReference type="OMA" id="FVQDQFV"/>